<dbReference type="EMBL" id="SUNJ01007965">
    <property type="protein sequence ID" value="TPP61605.1"/>
    <property type="molecule type" value="Genomic_DNA"/>
</dbReference>
<dbReference type="GO" id="GO:0016887">
    <property type="term" value="F:ATP hydrolysis activity"/>
    <property type="evidence" value="ECO:0007669"/>
    <property type="project" value="InterPro"/>
</dbReference>
<dbReference type="Pfam" id="PF23321">
    <property type="entry name" value="R1_ABCA1"/>
    <property type="match status" value="1"/>
</dbReference>
<evidence type="ECO:0000256" key="7">
    <source>
        <dbReference type="ARBA" id="ARBA00022989"/>
    </source>
</evidence>
<evidence type="ECO:0000256" key="3">
    <source>
        <dbReference type="ARBA" id="ARBA00022692"/>
    </source>
</evidence>
<dbReference type="GO" id="GO:0005319">
    <property type="term" value="F:lipid transporter activity"/>
    <property type="evidence" value="ECO:0007669"/>
    <property type="project" value="TreeGrafter"/>
</dbReference>
<feature type="domain" description="ABC transporter" evidence="11">
    <location>
        <begin position="1477"/>
        <end position="1708"/>
    </location>
</feature>
<feature type="transmembrane region" description="Helical" evidence="10">
    <location>
        <begin position="1233"/>
        <end position="1252"/>
    </location>
</feature>
<dbReference type="InterPro" id="IPR026082">
    <property type="entry name" value="ABCA"/>
</dbReference>
<feature type="transmembrane region" description="Helical" evidence="10">
    <location>
        <begin position="366"/>
        <end position="387"/>
    </location>
</feature>
<evidence type="ECO:0000256" key="6">
    <source>
        <dbReference type="ARBA" id="ARBA00022840"/>
    </source>
</evidence>
<feature type="transmembrane region" description="Helical" evidence="10">
    <location>
        <begin position="1195"/>
        <end position="1221"/>
    </location>
</feature>
<feature type="transmembrane region" description="Helical" evidence="10">
    <location>
        <begin position="1375"/>
        <end position="1392"/>
    </location>
</feature>
<dbReference type="InterPro" id="IPR013525">
    <property type="entry name" value="ABC2_TM"/>
</dbReference>
<keyword evidence="6" id="KW-0067">ATP-binding</keyword>
<dbReference type="PANTHER" id="PTHR19229">
    <property type="entry name" value="ATP-BINDING CASSETTE TRANSPORTER SUBFAMILY A ABCA"/>
    <property type="match status" value="1"/>
</dbReference>
<evidence type="ECO:0000256" key="10">
    <source>
        <dbReference type="SAM" id="Phobius"/>
    </source>
</evidence>
<protein>
    <recommendedName>
        <fullName evidence="11">ABC transporter domain-containing protein</fullName>
    </recommendedName>
</protein>
<gene>
    <name evidence="12" type="ORF">FGIG_04703</name>
</gene>
<dbReference type="InterPro" id="IPR056264">
    <property type="entry name" value="R2_ABCA1-4-like"/>
</dbReference>
<keyword evidence="4" id="KW-0677">Repeat</keyword>
<feature type="region of interest" description="Disordered" evidence="9">
    <location>
        <begin position="1710"/>
        <end position="1735"/>
    </location>
</feature>
<evidence type="ECO:0000256" key="9">
    <source>
        <dbReference type="SAM" id="MobiDB-lite"/>
    </source>
</evidence>
<dbReference type="CDD" id="cd03263">
    <property type="entry name" value="ABC_subfamily_A"/>
    <property type="match status" value="2"/>
</dbReference>
<feature type="transmembrane region" description="Helical" evidence="10">
    <location>
        <begin position="309"/>
        <end position="329"/>
    </location>
</feature>
<evidence type="ECO:0000256" key="2">
    <source>
        <dbReference type="ARBA" id="ARBA00022448"/>
    </source>
</evidence>
<comment type="subcellular location">
    <subcellularLocation>
        <location evidence="1">Membrane</location>
        <topology evidence="1">Multi-pass membrane protein</topology>
    </subcellularLocation>
</comment>
<keyword evidence="2" id="KW-0813">Transport</keyword>
<proteinExistence type="predicted"/>
<feature type="transmembrane region" description="Helical" evidence="10">
    <location>
        <begin position="419"/>
        <end position="443"/>
    </location>
</feature>
<feature type="region of interest" description="Disordered" evidence="9">
    <location>
        <begin position="497"/>
        <end position="530"/>
    </location>
</feature>
<feature type="domain" description="ABC transporter" evidence="11">
    <location>
        <begin position="544"/>
        <end position="777"/>
    </location>
</feature>
<feature type="transmembrane region" description="Helical" evidence="10">
    <location>
        <begin position="335"/>
        <end position="354"/>
    </location>
</feature>
<dbReference type="InterPro" id="IPR027417">
    <property type="entry name" value="P-loop_NTPase"/>
</dbReference>
<dbReference type="InterPro" id="IPR003439">
    <property type="entry name" value="ABC_transporter-like_ATP-bd"/>
</dbReference>
<name>A0A504YM74_FASGI</name>
<dbReference type="Pfam" id="PF12698">
    <property type="entry name" value="ABC2_membrane_3"/>
    <property type="match status" value="2"/>
</dbReference>
<feature type="transmembrane region" description="Helical" evidence="10">
    <location>
        <begin position="1147"/>
        <end position="1174"/>
    </location>
</feature>
<dbReference type="SMART" id="SM00382">
    <property type="entry name" value="AAA"/>
    <property type="match status" value="2"/>
</dbReference>
<comment type="caution">
    <text evidence="12">The sequence shown here is derived from an EMBL/GenBank/DDBJ whole genome shotgun (WGS) entry which is preliminary data.</text>
</comment>
<dbReference type="GO" id="GO:0140359">
    <property type="term" value="F:ABC-type transporter activity"/>
    <property type="evidence" value="ECO:0007669"/>
    <property type="project" value="InterPro"/>
</dbReference>
<dbReference type="PROSITE" id="PS50893">
    <property type="entry name" value="ABC_TRANSPORTER_2"/>
    <property type="match status" value="2"/>
</dbReference>
<dbReference type="Pfam" id="PF00005">
    <property type="entry name" value="ABC_tran"/>
    <property type="match status" value="2"/>
</dbReference>
<dbReference type="SUPFAM" id="SSF52540">
    <property type="entry name" value="P-loop containing nucleoside triphosphate hydrolases"/>
    <property type="match status" value="2"/>
</dbReference>
<evidence type="ECO:0000259" key="11">
    <source>
        <dbReference type="PROSITE" id="PS50893"/>
    </source>
</evidence>
<feature type="compositionally biased region" description="Polar residues" evidence="9">
    <location>
        <begin position="1718"/>
        <end position="1735"/>
    </location>
</feature>
<sequence>MKHCRRLAAVLVKNFKVLQRGWISTSLACFLPLILIFVLIYLRSQTERMKNQNVTKWKEFTPDKIPPSPGERSRQKLAFSPKCSLYENIMRRIMLNVDMVGFSDEKTMVSYLLLNDSAKDFLGAVVYDDRCSPGNFSYTIRLRNKENWFTYVLYPTFIQRRPRSLDYDASPPAYYSKGFLAIQNAVDRAVTSHLCGQNPEVEFQLYLKRMPFPPYLKDFFIDVIQSKLSDVIVLGIFFPVLHAIRLTLTEKQRGIKESLRMVGVSSFLYWSSWMITFLALMIAICLVITAFLCIDLTTNGAVIPLSNPVIIAQLFIVYSFNLLAFGFFLSTLFKSAHTGTALSSAIMMLIYLPYSLLAQHYHEIGLVAKLIFSLVPSIGMGFSGMLIGKFEGRGLGVQFSNLLIPASQDDESLFIYVDIYLYGVFAPPICVPIYYILLGFRIVSSRFGVSKRWYFPFVYLCRHKPSVPVVLDNDEAYDTALLLGQPSHPDRYRRRRAQKSGGQVIRSHCSESPSSTQSVDEESNPCRFSGTVKEPEPVGLAIGISVQKLSKIYSSKGHNKTAVSDLSMNLFQGQITVLLGHNGAGKTTTLSILTGLFAPTSGTAFVNGHDIRTDIEGVRESLGFCPQFDVLFDSLTVEEHLSLYGKLKGLRGQAVQEQVVAVMTQINLLSKRRCLIGSLSGGMQRRLSVGMALIGSSQVVILDEPTSGLDPEARRQIWDILLKERNNRTVLVTTHYMDEADHLGDRIAIMADGKLRCLGSPLYLKAKYGAGYLLTVKRLAEASSGPIVAQIHRHIPEASLRSDHGEEVRVLLPLESANRFPALFADLEACKQALGACSFGISVTTMEEVFFRVSESESHGAMSFGLTGVSRSTSETELPSTSGYRTDTCSVAGASVAGLSSYTYTDTDVIELRKRGCSLYWSQLSALLIKRGIYLKRHRILLLSQLLIPVVLTTVGLLVFRQMAYNMDSVDPRIRLSLDSFGSPLVVSEANNDLSTETHDLAEQFLETYTAQFDSVQVRSWRIRNASAFEETLSTQIAEPTFSVYISEYIVGLVMKPPTIVKKRNATLSAQLFFQGESFHALPTALNTFANARLQFLVKRSAKYPHECPLLKPDTKLARLDVFNQPLPLTDQDRAARMDSIDGLQRVVIAGFPLVSALLLAMSFAGASFGPAIIHEYVTKAKHLQFVSGVKMFSYWFANFIWDTSVFLLICAAVLSVFAAFNVDAYATRSRLHLVLFLLLGYVWAVLPEMYLLARLFKSPISGLVWLLVINEMTGISLFLLTALLCYPTIHQQPLAIRIQDSVRFLSPSFCVCEGLFTVFMNYQFRRLCAQPGMDFFCEFIDPKSPCCLKTCTPFCAYWTDAELSFQQGAIGKHLLAFGIQGAVFYTLVLFLDTVCARRLHRLSGCALNFFLYSCRRFGICCYTCSPSSRTECGELTPSDQDALVEDEDVSHHRHLVESMPLSRLKDQACLVVRRLIKTYDSVGRSSGRPPAVDRITMAVLPGECFGLLGVNGAGKTTTFRMITGDLDPSDGLILTNGYDMNLEWRQAQQSIGYCPQFDALLTYLTGRETLKFYGRLRGQHDSLLRVEVERLLEELHLTHHADVAVKYYSGGKRRKLSVAVALLGDSPLLCLDEPTAGVDPISRRRVWNAIIRHNQRGRTVLLSSHSMEECEVLCSRVAIMVNGRFKCLGTCQHLKDRFGRGYSLAIQVSAPPHTPSERSSPAESCRSMDSNSSFTFDPDTQDVDNLMSQIALNDVVNQTMRFVAQSFPEARLVDRHQGLLQYHFPLPARGNLDLGRIFGLLEENKSRLNVINYSVSQTSLEQIFIDLAKLQQTSPGPVVDSGAWFCFSRGCCLWSVPRRSGASEELA</sequence>
<feature type="transmembrane region" description="Helical" evidence="10">
    <location>
        <begin position="268"/>
        <end position="297"/>
    </location>
</feature>
<evidence type="ECO:0000256" key="5">
    <source>
        <dbReference type="ARBA" id="ARBA00022741"/>
    </source>
</evidence>
<dbReference type="FunFam" id="3.40.50.300:FF:002470">
    <property type="entry name" value="ABC transporter, putative"/>
    <property type="match status" value="1"/>
</dbReference>
<feature type="transmembrane region" description="Helical" evidence="10">
    <location>
        <begin position="940"/>
        <end position="960"/>
    </location>
</feature>
<evidence type="ECO:0000256" key="8">
    <source>
        <dbReference type="ARBA" id="ARBA00023136"/>
    </source>
</evidence>
<dbReference type="FunFam" id="3.40.50.300:FF:000298">
    <property type="entry name" value="ATP-binding cassette sub-family A member 12"/>
    <property type="match status" value="1"/>
</dbReference>
<reference evidence="12 13" key="1">
    <citation type="submission" date="2019-04" db="EMBL/GenBank/DDBJ databases">
        <title>Annotation for the trematode Fasciola gigantica.</title>
        <authorList>
            <person name="Choi Y.-J."/>
        </authorList>
    </citation>
    <scope>NUCLEOTIDE SEQUENCE [LARGE SCALE GENOMIC DNA]</scope>
    <source>
        <strain evidence="12">Uganda_cow_1</strain>
    </source>
</reference>
<evidence type="ECO:0000313" key="12">
    <source>
        <dbReference type="EMBL" id="TPP61605.1"/>
    </source>
</evidence>
<feature type="transmembrane region" description="Helical" evidence="10">
    <location>
        <begin position="21"/>
        <end position="42"/>
    </location>
</feature>
<dbReference type="Proteomes" id="UP000316759">
    <property type="component" value="Unassembled WGS sequence"/>
</dbReference>
<dbReference type="PANTHER" id="PTHR19229:SF250">
    <property type="entry name" value="ABC TRANSPORTER DOMAIN-CONTAINING PROTEIN-RELATED"/>
    <property type="match status" value="1"/>
</dbReference>
<dbReference type="GO" id="GO:0016020">
    <property type="term" value="C:membrane"/>
    <property type="evidence" value="ECO:0007669"/>
    <property type="project" value="UniProtKB-SubCell"/>
</dbReference>
<dbReference type="STRING" id="46835.A0A504YM74"/>
<dbReference type="InterPro" id="IPR017871">
    <property type="entry name" value="ABC_transporter-like_CS"/>
</dbReference>
<evidence type="ECO:0000256" key="4">
    <source>
        <dbReference type="ARBA" id="ARBA00022737"/>
    </source>
</evidence>
<dbReference type="Gene3D" id="3.40.50.300">
    <property type="entry name" value="P-loop containing nucleotide triphosphate hydrolases"/>
    <property type="match status" value="2"/>
</dbReference>
<keyword evidence="3 10" id="KW-0812">Transmembrane</keyword>
<keyword evidence="13" id="KW-1185">Reference proteome</keyword>
<feature type="transmembrane region" description="Helical" evidence="10">
    <location>
        <begin position="1264"/>
        <end position="1285"/>
    </location>
</feature>
<keyword evidence="7 10" id="KW-1133">Transmembrane helix</keyword>
<dbReference type="InterPro" id="IPR003593">
    <property type="entry name" value="AAA+_ATPase"/>
</dbReference>
<dbReference type="OrthoDB" id="6512918at2759"/>
<dbReference type="GO" id="GO:0005524">
    <property type="term" value="F:ATP binding"/>
    <property type="evidence" value="ECO:0007669"/>
    <property type="project" value="UniProtKB-KW"/>
</dbReference>
<evidence type="ECO:0000256" key="1">
    <source>
        <dbReference type="ARBA" id="ARBA00004141"/>
    </source>
</evidence>
<organism evidence="12 13">
    <name type="scientific">Fasciola gigantica</name>
    <name type="common">Giant liver fluke</name>
    <dbReference type="NCBI Taxonomy" id="46835"/>
    <lineage>
        <taxon>Eukaryota</taxon>
        <taxon>Metazoa</taxon>
        <taxon>Spiralia</taxon>
        <taxon>Lophotrochozoa</taxon>
        <taxon>Platyhelminthes</taxon>
        <taxon>Trematoda</taxon>
        <taxon>Digenea</taxon>
        <taxon>Plagiorchiida</taxon>
        <taxon>Echinostomata</taxon>
        <taxon>Echinostomatoidea</taxon>
        <taxon>Fasciolidae</taxon>
        <taxon>Fasciola</taxon>
    </lineage>
</organism>
<accession>A0A504YM74</accession>
<evidence type="ECO:0000313" key="13">
    <source>
        <dbReference type="Proteomes" id="UP000316759"/>
    </source>
</evidence>
<keyword evidence="5" id="KW-0547">Nucleotide-binding</keyword>
<keyword evidence="8 10" id="KW-0472">Membrane</keyword>
<dbReference type="PROSITE" id="PS00211">
    <property type="entry name" value="ABC_TRANSPORTER_1"/>
    <property type="match status" value="1"/>
</dbReference>